<name>A0ABR2MSZ3_9ASPA</name>
<dbReference type="Gene3D" id="1.25.40.10">
    <property type="entry name" value="Tetratricopeptide repeat domain"/>
    <property type="match status" value="5"/>
</dbReference>
<dbReference type="Pfam" id="PF01535">
    <property type="entry name" value="PPR"/>
    <property type="match status" value="3"/>
</dbReference>
<feature type="repeat" description="PPR" evidence="2">
    <location>
        <begin position="603"/>
        <end position="637"/>
    </location>
</feature>
<dbReference type="Proteomes" id="UP001412067">
    <property type="component" value="Unassembled WGS sequence"/>
</dbReference>
<dbReference type="EMBL" id="JBBWWR010000005">
    <property type="protein sequence ID" value="KAK8967201.1"/>
    <property type="molecule type" value="Genomic_DNA"/>
</dbReference>
<protein>
    <submittedName>
        <fullName evidence="3">Pentatricopeptide repeat-containing protein</fullName>
    </submittedName>
</protein>
<feature type="repeat" description="PPR" evidence="2">
    <location>
        <begin position="393"/>
        <end position="427"/>
    </location>
</feature>
<dbReference type="Pfam" id="PF13041">
    <property type="entry name" value="PPR_2"/>
    <property type="match status" value="2"/>
</dbReference>
<dbReference type="InterPro" id="IPR002885">
    <property type="entry name" value="PPR_rpt"/>
</dbReference>
<keyword evidence="4" id="KW-1185">Reference proteome</keyword>
<comment type="caution">
    <text evidence="3">The sequence shown here is derived from an EMBL/GenBank/DDBJ whole genome shotgun (WGS) entry which is preliminary data.</text>
</comment>
<feature type="repeat" description="PPR" evidence="2">
    <location>
        <begin position="533"/>
        <end position="567"/>
    </location>
</feature>
<dbReference type="Pfam" id="PF13812">
    <property type="entry name" value="PPR_3"/>
    <property type="match status" value="1"/>
</dbReference>
<feature type="repeat" description="PPR" evidence="2">
    <location>
        <begin position="568"/>
        <end position="602"/>
    </location>
</feature>
<feature type="repeat" description="PPR" evidence="2">
    <location>
        <begin position="463"/>
        <end position="497"/>
    </location>
</feature>
<reference evidence="3 4" key="1">
    <citation type="journal article" date="2022" name="Nat. Plants">
        <title>Genomes of leafy and leafless Platanthera orchids illuminate the evolution of mycoheterotrophy.</title>
        <authorList>
            <person name="Li M.H."/>
            <person name="Liu K.W."/>
            <person name="Li Z."/>
            <person name="Lu H.C."/>
            <person name="Ye Q.L."/>
            <person name="Zhang D."/>
            <person name="Wang J.Y."/>
            <person name="Li Y.F."/>
            <person name="Zhong Z.M."/>
            <person name="Liu X."/>
            <person name="Yu X."/>
            <person name="Liu D.K."/>
            <person name="Tu X.D."/>
            <person name="Liu B."/>
            <person name="Hao Y."/>
            <person name="Liao X.Y."/>
            <person name="Jiang Y.T."/>
            <person name="Sun W.H."/>
            <person name="Chen J."/>
            <person name="Chen Y.Q."/>
            <person name="Ai Y."/>
            <person name="Zhai J.W."/>
            <person name="Wu S.S."/>
            <person name="Zhou Z."/>
            <person name="Hsiao Y.Y."/>
            <person name="Wu W.L."/>
            <person name="Chen Y.Y."/>
            <person name="Lin Y.F."/>
            <person name="Hsu J.L."/>
            <person name="Li C.Y."/>
            <person name="Wang Z.W."/>
            <person name="Zhao X."/>
            <person name="Zhong W.Y."/>
            <person name="Ma X.K."/>
            <person name="Ma L."/>
            <person name="Huang J."/>
            <person name="Chen G.Z."/>
            <person name="Huang M.Z."/>
            <person name="Huang L."/>
            <person name="Peng D.H."/>
            <person name="Luo Y.B."/>
            <person name="Zou S.Q."/>
            <person name="Chen S.P."/>
            <person name="Lan S."/>
            <person name="Tsai W.C."/>
            <person name="Van de Peer Y."/>
            <person name="Liu Z.J."/>
        </authorList>
    </citation>
    <scope>NUCLEOTIDE SEQUENCE [LARGE SCALE GENOMIC DNA]</scope>
    <source>
        <strain evidence="3">Lor288</strain>
    </source>
</reference>
<evidence type="ECO:0000313" key="4">
    <source>
        <dbReference type="Proteomes" id="UP001412067"/>
    </source>
</evidence>
<evidence type="ECO:0000256" key="2">
    <source>
        <dbReference type="PROSITE-ProRule" id="PRU00708"/>
    </source>
</evidence>
<gene>
    <name evidence="3" type="ORF">KSP40_PGU005885</name>
</gene>
<dbReference type="PANTHER" id="PTHR47932:SF2">
    <property type="entry name" value="OS10G0484300 PROTEIN"/>
    <property type="match status" value="1"/>
</dbReference>
<dbReference type="PANTHER" id="PTHR47932">
    <property type="entry name" value="ATPASE EXPRESSION PROTEIN 3"/>
    <property type="match status" value="1"/>
</dbReference>
<accession>A0ABR2MSZ3</accession>
<feature type="repeat" description="PPR" evidence="2">
    <location>
        <begin position="323"/>
        <end position="357"/>
    </location>
</feature>
<dbReference type="SUPFAM" id="SSF81901">
    <property type="entry name" value="HCP-like"/>
    <property type="match status" value="1"/>
</dbReference>
<dbReference type="PROSITE" id="PS51375">
    <property type="entry name" value="PPR"/>
    <property type="match status" value="9"/>
</dbReference>
<feature type="repeat" description="PPR" evidence="2">
    <location>
        <begin position="428"/>
        <end position="462"/>
    </location>
</feature>
<dbReference type="InterPro" id="IPR011990">
    <property type="entry name" value="TPR-like_helical_dom_sf"/>
</dbReference>
<organism evidence="3 4">
    <name type="scientific">Platanthera guangdongensis</name>
    <dbReference type="NCBI Taxonomy" id="2320717"/>
    <lineage>
        <taxon>Eukaryota</taxon>
        <taxon>Viridiplantae</taxon>
        <taxon>Streptophyta</taxon>
        <taxon>Embryophyta</taxon>
        <taxon>Tracheophyta</taxon>
        <taxon>Spermatophyta</taxon>
        <taxon>Magnoliopsida</taxon>
        <taxon>Liliopsida</taxon>
        <taxon>Asparagales</taxon>
        <taxon>Orchidaceae</taxon>
        <taxon>Orchidoideae</taxon>
        <taxon>Orchideae</taxon>
        <taxon>Orchidinae</taxon>
        <taxon>Platanthera</taxon>
    </lineage>
</organism>
<evidence type="ECO:0000256" key="1">
    <source>
        <dbReference type="ARBA" id="ARBA00022737"/>
    </source>
</evidence>
<feature type="repeat" description="PPR" evidence="2">
    <location>
        <begin position="498"/>
        <end position="532"/>
    </location>
</feature>
<feature type="repeat" description="PPR" evidence="2">
    <location>
        <begin position="358"/>
        <end position="392"/>
    </location>
</feature>
<dbReference type="NCBIfam" id="TIGR00756">
    <property type="entry name" value="PPR"/>
    <property type="match status" value="8"/>
</dbReference>
<keyword evidence="1" id="KW-0677">Repeat</keyword>
<sequence length="722" mass="81172">MDRDGRHRTFGKKEWWSDACELVRTIQELMKVAHDRRAKYFNARHRSMEFAVGDWVYLKIKSFKDLIGLHDVFHVSVQRKALVETSVVVELTAVPVEEDLRTKVRAVGIEDSEVRQLQNKEEDFLDLFASEVLSKLPCCGATLSLLLTSPGDETHERVRVKQGFLASACLCDRILMSVCFRRWRRTLVHAHLKFEPLFDRYASVSVAKYKGSHIFEMEQSRTTKKNRSLAGDIHPLAPREDHSLLMSGEPSFVRALGGPGSIQDGGGEELLFVPKEMKWSGVQSALYNMNPLSSGLVTFMGALSARNVCEALPASKSTRVGLHVVSYNTMIKGYTKAGRADKAASRFREMPGNGVDPDKITYLTLIQCHYAEGSFYDCLALYHEMEEKEIEIPPHAYSLVISGLCKENRPFDALMVFDKMSQRGCSPNITMYTALIDSFAKIGNEEQAMGLLQKMKADGFEPDEVTYGALINCFSKGGKLDKAMEWFEFCKANGIMVNAIFYSTLIDGFGKAGKIDEAKKLFNEMRDNGFVPDTYCYNALIDSFAKAGMMDDARAMFQRMEEEGCDQTVYTFTIMMDGLFRKHKNEEALKIWCRMIDKGITPTPASFRVLSGGLCLSGKFDRAMKILDELAPMGVVPETAHEDMIRVLCKAGRIEHACRLADEIVDKGREIPGKVRTMMINSLRKAGNADSAIKLVHSRIGIGYDRVGSIKRRVKFLTLMNI</sequence>
<evidence type="ECO:0000313" key="3">
    <source>
        <dbReference type="EMBL" id="KAK8967201.1"/>
    </source>
</evidence>
<proteinExistence type="predicted"/>